<dbReference type="CDD" id="cd00167">
    <property type="entry name" value="SANT"/>
    <property type="match status" value="1"/>
</dbReference>
<dbReference type="EMBL" id="NMUH01000173">
    <property type="protein sequence ID" value="MQL73576.1"/>
    <property type="molecule type" value="Genomic_DNA"/>
</dbReference>
<evidence type="ECO:0000256" key="4">
    <source>
        <dbReference type="ARBA" id="ARBA00023242"/>
    </source>
</evidence>
<dbReference type="PROSITE" id="PS50090">
    <property type="entry name" value="MYB_LIKE"/>
    <property type="match status" value="1"/>
</dbReference>
<dbReference type="PANTHER" id="PTHR43952:SF75">
    <property type="entry name" value="PROTEIN RADIALIS-LIKE 6"/>
    <property type="match status" value="1"/>
</dbReference>
<dbReference type="OrthoDB" id="118550at2759"/>
<dbReference type="Pfam" id="PF00249">
    <property type="entry name" value="Myb_DNA-binding"/>
    <property type="match status" value="1"/>
</dbReference>
<sequence length="107" mass="11666">MASSSIHSSTSWTLKQNKQFEQALAVYDKDTPDRWQNVARLVSGKSAEEVKQHYEDLIEDVGHIESGQVPYPNYSSTAAASAGRGGRSGGSAAIAHEGQRLRYLSLQ</sequence>
<comment type="subcellular location">
    <subcellularLocation>
        <location evidence="1">Nucleus</location>
    </subcellularLocation>
</comment>
<dbReference type="PANTHER" id="PTHR43952">
    <property type="entry name" value="MYB FAMILY TRANSCRIPTION FACTOR-RELATED"/>
    <property type="match status" value="1"/>
</dbReference>
<evidence type="ECO:0000313" key="6">
    <source>
        <dbReference type="EMBL" id="MQL73576.1"/>
    </source>
</evidence>
<dbReference type="SMART" id="SM00717">
    <property type="entry name" value="SANT"/>
    <property type="match status" value="1"/>
</dbReference>
<dbReference type="AlphaFoldDB" id="A0A843TTV7"/>
<name>A0A843TTV7_COLES</name>
<dbReference type="InterPro" id="IPR001005">
    <property type="entry name" value="SANT/Myb"/>
</dbReference>
<proteinExistence type="predicted"/>
<accession>A0A843TTV7</accession>
<keyword evidence="7" id="KW-1185">Reference proteome</keyword>
<dbReference type="GO" id="GO:0003700">
    <property type="term" value="F:DNA-binding transcription factor activity"/>
    <property type="evidence" value="ECO:0007669"/>
    <property type="project" value="InterPro"/>
</dbReference>
<evidence type="ECO:0000259" key="5">
    <source>
        <dbReference type="PROSITE" id="PS50090"/>
    </source>
</evidence>
<dbReference type="FunFam" id="1.10.10.60:FF:000154">
    <property type="entry name" value="Transcription factor SRM1"/>
    <property type="match status" value="1"/>
</dbReference>
<dbReference type="InterPro" id="IPR009057">
    <property type="entry name" value="Homeodomain-like_sf"/>
</dbReference>
<reference evidence="6" key="1">
    <citation type="submission" date="2017-07" db="EMBL/GenBank/DDBJ databases">
        <title>Taro Niue Genome Assembly and Annotation.</title>
        <authorList>
            <person name="Atibalentja N."/>
            <person name="Keating K."/>
            <person name="Fields C.J."/>
        </authorList>
    </citation>
    <scope>NUCLEOTIDE SEQUENCE</scope>
    <source>
        <strain evidence="6">Niue_2</strain>
        <tissue evidence="6">Leaf</tissue>
    </source>
</reference>
<keyword evidence="3" id="KW-0804">Transcription</keyword>
<evidence type="ECO:0000256" key="3">
    <source>
        <dbReference type="ARBA" id="ARBA00023163"/>
    </source>
</evidence>
<protein>
    <recommendedName>
        <fullName evidence="5">Myb-like domain-containing protein</fullName>
    </recommendedName>
</protein>
<feature type="domain" description="Myb-like" evidence="5">
    <location>
        <begin position="11"/>
        <end position="58"/>
    </location>
</feature>
<keyword evidence="2" id="KW-0805">Transcription regulation</keyword>
<evidence type="ECO:0000256" key="1">
    <source>
        <dbReference type="ARBA" id="ARBA00004123"/>
    </source>
</evidence>
<comment type="caution">
    <text evidence="6">The sequence shown here is derived from an EMBL/GenBank/DDBJ whole genome shotgun (WGS) entry which is preliminary data.</text>
</comment>
<organism evidence="6 7">
    <name type="scientific">Colocasia esculenta</name>
    <name type="common">Wild taro</name>
    <name type="synonym">Arum esculentum</name>
    <dbReference type="NCBI Taxonomy" id="4460"/>
    <lineage>
        <taxon>Eukaryota</taxon>
        <taxon>Viridiplantae</taxon>
        <taxon>Streptophyta</taxon>
        <taxon>Embryophyta</taxon>
        <taxon>Tracheophyta</taxon>
        <taxon>Spermatophyta</taxon>
        <taxon>Magnoliopsida</taxon>
        <taxon>Liliopsida</taxon>
        <taxon>Araceae</taxon>
        <taxon>Aroideae</taxon>
        <taxon>Colocasieae</taxon>
        <taxon>Colocasia</taxon>
    </lineage>
</organism>
<keyword evidence="4" id="KW-0539">Nucleus</keyword>
<dbReference type="Proteomes" id="UP000652761">
    <property type="component" value="Unassembled WGS sequence"/>
</dbReference>
<dbReference type="SUPFAM" id="SSF46689">
    <property type="entry name" value="Homeodomain-like"/>
    <property type="match status" value="1"/>
</dbReference>
<evidence type="ECO:0000256" key="2">
    <source>
        <dbReference type="ARBA" id="ARBA00023015"/>
    </source>
</evidence>
<evidence type="ECO:0000313" key="7">
    <source>
        <dbReference type="Proteomes" id="UP000652761"/>
    </source>
</evidence>
<gene>
    <name evidence="6" type="ORF">Taro_005937</name>
</gene>
<dbReference type="GO" id="GO:0005634">
    <property type="term" value="C:nucleus"/>
    <property type="evidence" value="ECO:0007669"/>
    <property type="project" value="UniProtKB-SubCell"/>
</dbReference>
<dbReference type="InterPro" id="IPR044636">
    <property type="entry name" value="RADIALIS-like"/>
</dbReference>
<dbReference type="Gene3D" id="1.10.10.60">
    <property type="entry name" value="Homeodomain-like"/>
    <property type="match status" value="1"/>
</dbReference>